<comment type="caution">
    <text evidence="1">The sequence shown here is derived from an EMBL/GenBank/DDBJ whole genome shotgun (WGS) entry which is preliminary data.</text>
</comment>
<gene>
    <name evidence="1" type="ORF">AAA799P11_01090</name>
</gene>
<name>A0A087RY23_9ARCH</name>
<accession>A0A087RY23</accession>
<dbReference type="Proteomes" id="UP000029387">
    <property type="component" value="Unassembled WGS sequence"/>
</dbReference>
<dbReference type="AlphaFoldDB" id="A0A087RY23"/>
<protein>
    <submittedName>
        <fullName evidence="1">Uncharacterized protein</fullName>
    </submittedName>
</protein>
<proteinExistence type="predicted"/>
<reference evidence="1 2" key="1">
    <citation type="submission" date="2014-06" db="EMBL/GenBank/DDBJ databases">
        <authorList>
            <person name="Ngugi D.K."/>
            <person name="Blom J."/>
            <person name="Alam I."/>
            <person name="Rashid M."/>
            <person name="Baalawi W."/>
            <person name="Zhang G."/>
            <person name="Hikmawan T."/>
            <person name="Guan Y."/>
            <person name="Antunes A."/>
            <person name="Siam R."/>
            <person name="El-Dorry H."/>
            <person name="Bajic V."/>
            <person name="Stingl U."/>
        </authorList>
    </citation>
    <scope>NUCLEOTIDE SEQUENCE [LARGE SCALE GENOMIC DNA]</scope>
    <source>
        <strain evidence="1">SCGC AAA799-P11</strain>
    </source>
</reference>
<keyword evidence="2" id="KW-1185">Reference proteome</keyword>
<evidence type="ECO:0000313" key="2">
    <source>
        <dbReference type="Proteomes" id="UP000029387"/>
    </source>
</evidence>
<dbReference type="EMBL" id="JOSZ01000018">
    <property type="protein sequence ID" value="KFM18377.1"/>
    <property type="molecule type" value="Genomic_DNA"/>
</dbReference>
<feature type="non-terminal residue" evidence="1">
    <location>
        <position position="1"/>
    </location>
</feature>
<organism evidence="1 2">
    <name type="scientific">Marine Group I thaumarchaeote SCGC AAA799-P11</name>
    <dbReference type="NCBI Taxonomy" id="1502295"/>
    <lineage>
        <taxon>Archaea</taxon>
        <taxon>Nitrososphaerota</taxon>
        <taxon>Marine Group I</taxon>
    </lineage>
</organism>
<evidence type="ECO:0000313" key="1">
    <source>
        <dbReference type="EMBL" id="KFM18377.1"/>
    </source>
</evidence>
<sequence>DLQEEKDRIHSEFSELSQKYVEHREEIAGMYM</sequence>